<evidence type="ECO:0000256" key="2">
    <source>
        <dbReference type="SAM" id="SignalP"/>
    </source>
</evidence>
<dbReference type="AlphaFoldDB" id="A0A512BMN5"/>
<evidence type="ECO:0000313" key="4">
    <source>
        <dbReference type="Proteomes" id="UP000321085"/>
    </source>
</evidence>
<name>A0A512BMN5_9HYPH</name>
<comment type="caution">
    <text evidence="3">The sequence shown here is derived from an EMBL/GenBank/DDBJ whole genome shotgun (WGS) entry which is preliminary data.</text>
</comment>
<keyword evidence="4" id="KW-1185">Reference proteome</keyword>
<accession>A0A512BMN5</accession>
<evidence type="ECO:0000313" key="3">
    <source>
        <dbReference type="EMBL" id="GEO13218.1"/>
    </source>
</evidence>
<feature type="chain" id="PRO_5021992321" evidence="2">
    <location>
        <begin position="24"/>
        <end position="89"/>
    </location>
</feature>
<keyword evidence="2" id="KW-0732">Signal</keyword>
<protein>
    <submittedName>
        <fullName evidence="3">Uncharacterized protein</fullName>
    </submittedName>
</protein>
<feature type="region of interest" description="Disordered" evidence="1">
    <location>
        <begin position="46"/>
        <end position="65"/>
    </location>
</feature>
<evidence type="ECO:0000256" key="1">
    <source>
        <dbReference type="SAM" id="MobiDB-lite"/>
    </source>
</evidence>
<proteinExistence type="predicted"/>
<organism evidence="3 4">
    <name type="scientific">Microvirga aerophila</name>
    <dbReference type="NCBI Taxonomy" id="670291"/>
    <lineage>
        <taxon>Bacteria</taxon>
        <taxon>Pseudomonadati</taxon>
        <taxon>Pseudomonadota</taxon>
        <taxon>Alphaproteobacteria</taxon>
        <taxon>Hyphomicrobiales</taxon>
        <taxon>Methylobacteriaceae</taxon>
        <taxon>Microvirga</taxon>
    </lineage>
</organism>
<gene>
    <name evidence="3" type="ORF">MAE02_09140</name>
</gene>
<reference evidence="3 4" key="1">
    <citation type="submission" date="2019-07" db="EMBL/GenBank/DDBJ databases">
        <title>Whole genome shotgun sequence of Microvirga aerophila NBRC 106136.</title>
        <authorList>
            <person name="Hosoyama A."/>
            <person name="Uohara A."/>
            <person name="Ohji S."/>
            <person name="Ichikawa N."/>
        </authorList>
    </citation>
    <scope>NUCLEOTIDE SEQUENCE [LARGE SCALE GENOMIC DNA]</scope>
    <source>
        <strain evidence="3 4">NBRC 106136</strain>
    </source>
</reference>
<dbReference type="Proteomes" id="UP000321085">
    <property type="component" value="Unassembled WGS sequence"/>
</dbReference>
<feature type="signal peptide" evidence="2">
    <location>
        <begin position="1"/>
        <end position="23"/>
    </location>
</feature>
<sequence>METIMRFFALLAIAALGAGPAVAKECRTPDLPEGVRVQLPAECKDPVRTGTGRTNEQARLRNDNGMIDLGNGTKVQIGGRVRAEMGVRR</sequence>
<dbReference type="EMBL" id="BJYU01000008">
    <property type="protein sequence ID" value="GEO13218.1"/>
    <property type="molecule type" value="Genomic_DNA"/>
</dbReference>